<dbReference type="SMART" id="SM00046">
    <property type="entry name" value="DAGKc"/>
    <property type="match status" value="1"/>
</dbReference>
<dbReference type="InterPro" id="IPR001206">
    <property type="entry name" value="Diacylglycerol_kinase_cat_dom"/>
</dbReference>
<dbReference type="Pfam" id="PF00781">
    <property type="entry name" value="DAGK_cat"/>
    <property type="match status" value="1"/>
</dbReference>
<dbReference type="EMBL" id="CAEZXP010000007">
    <property type="protein sequence ID" value="CAB4707461.1"/>
    <property type="molecule type" value="Genomic_DNA"/>
</dbReference>
<organism evidence="2">
    <name type="scientific">freshwater metagenome</name>
    <dbReference type="NCBI Taxonomy" id="449393"/>
    <lineage>
        <taxon>unclassified sequences</taxon>
        <taxon>metagenomes</taxon>
        <taxon>ecological metagenomes</taxon>
    </lineage>
</organism>
<dbReference type="SUPFAM" id="SSF111331">
    <property type="entry name" value="NAD kinase/diacylglycerol kinase-like"/>
    <property type="match status" value="1"/>
</dbReference>
<dbReference type="InterPro" id="IPR050187">
    <property type="entry name" value="Lipid_Phosphate_FormReg"/>
</dbReference>
<proteinExistence type="predicted"/>
<dbReference type="PROSITE" id="PS50146">
    <property type="entry name" value="DAGK"/>
    <property type="match status" value="1"/>
</dbReference>
<dbReference type="PANTHER" id="PTHR12358">
    <property type="entry name" value="SPHINGOSINE KINASE"/>
    <property type="match status" value="1"/>
</dbReference>
<dbReference type="InterPro" id="IPR016064">
    <property type="entry name" value="NAD/diacylglycerol_kinase_sf"/>
</dbReference>
<accession>A0A6J6Q6Q1</accession>
<name>A0A6J6Q6Q1_9ZZZZ</name>
<dbReference type="GO" id="GO:0016301">
    <property type="term" value="F:kinase activity"/>
    <property type="evidence" value="ECO:0007669"/>
    <property type="project" value="InterPro"/>
</dbReference>
<gene>
    <name evidence="2" type="ORF">UFOPK2399_01766</name>
</gene>
<dbReference type="Gene3D" id="3.40.50.10330">
    <property type="entry name" value="Probable inorganic polyphosphate/atp-NAD kinase, domain 1"/>
    <property type="match status" value="1"/>
</dbReference>
<reference evidence="2" key="1">
    <citation type="submission" date="2020-05" db="EMBL/GenBank/DDBJ databases">
        <authorList>
            <person name="Chiriac C."/>
            <person name="Salcher M."/>
            <person name="Ghai R."/>
            <person name="Kavagutti S V."/>
        </authorList>
    </citation>
    <scope>NUCLEOTIDE SEQUENCE</scope>
</reference>
<dbReference type="PANTHER" id="PTHR12358:SF106">
    <property type="entry name" value="LIPID KINASE YEGS"/>
    <property type="match status" value="1"/>
</dbReference>
<dbReference type="InterPro" id="IPR017438">
    <property type="entry name" value="ATP-NAD_kinase_N"/>
</dbReference>
<dbReference type="Gene3D" id="2.60.200.40">
    <property type="match status" value="1"/>
</dbReference>
<feature type="domain" description="DAGKc" evidence="1">
    <location>
        <begin position="1"/>
        <end position="129"/>
    </location>
</feature>
<dbReference type="GO" id="GO:0005886">
    <property type="term" value="C:plasma membrane"/>
    <property type="evidence" value="ECO:0007669"/>
    <property type="project" value="TreeGrafter"/>
</dbReference>
<sequence>MGVALIVNPFSSGVRRDLVEEVERVLLEYVDELEVTLTESRDHATELARRAAERGDTVVVFAGDGTYNEAINGAAGLTTFAFVPGGGTSVLPRALGLPREPLEAARIIGEGLRAGRTRTISLGRANGRLFSFAAGVGFDAEVVRRVDRRGRREDGRRAPNWSFVAAAIGTFAGAGFRFGDVLDIEGHGRAAFILVANGTPYTYAGAAQFRLARESTFEDGLAWVAPRSVSAATAGRLVFRAFRGTAPKASGVFAEIDDDRVVVHCDTPQPFQVDGEDLGDVTDVEFLAVRDALTVVS</sequence>
<dbReference type="AlphaFoldDB" id="A0A6J6Q6Q1"/>
<evidence type="ECO:0000259" key="1">
    <source>
        <dbReference type="PROSITE" id="PS50146"/>
    </source>
</evidence>
<protein>
    <submittedName>
        <fullName evidence="2">Unannotated protein</fullName>
    </submittedName>
</protein>
<evidence type="ECO:0000313" key="2">
    <source>
        <dbReference type="EMBL" id="CAB4707461.1"/>
    </source>
</evidence>